<dbReference type="InterPro" id="IPR036291">
    <property type="entry name" value="NAD(P)-bd_dom_sf"/>
</dbReference>
<accession>A0A0A2TYV5</accession>
<evidence type="ECO:0000256" key="1">
    <source>
        <dbReference type="SAM" id="MobiDB-lite"/>
    </source>
</evidence>
<dbReference type="eggNOG" id="COG0702">
    <property type="taxonomic scope" value="Bacteria"/>
</dbReference>
<evidence type="ECO:0000259" key="2">
    <source>
        <dbReference type="Pfam" id="PF13460"/>
    </source>
</evidence>
<name>A0A0A2TYV5_9BACI</name>
<dbReference type="PANTHER" id="PTHR12126:SF11">
    <property type="entry name" value="NADH DEHYDROGENASE [UBIQUINONE] 1 ALPHA SUBCOMPLEX SUBUNIT 9, MITOCHONDRIAL"/>
    <property type="match status" value="1"/>
</dbReference>
<dbReference type="PANTHER" id="PTHR12126">
    <property type="entry name" value="NADH-UBIQUINONE OXIDOREDUCTASE 39 KDA SUBUNIT-RELATED"/>
    <property type="match status" value="1"/>
</dbReference>
<dbReference type="Pfam" id="PF13460">
    <property type="entry name" value="NAD_binding_10"/>
    <property type="match status" value="1"/>
</dbReference>
<dbReference type="RefSeq" id="WP_237582287.1">
    <property type="nucleotide sequence ID" value="NZ_AVBF01000002.1"/>
</dbReference>
<organism evidence="3 4">
    <name type="scientific">Pontibacillus yanchengensis Y32</name>
    <dbReference type="NCBI Taxonomy" id="1385514"/>
    <lineage>
        <taxon>Bacteria</taxon>
        <taxon>Bacillati</taxon>
        <taxon>Bacillota</taxon>
        <taxon>Bacilli</taxon>
        <taxon>Bacillales</taxon>
        <taxon>Bacillaceae</taxon>
        <taxon>Pontibacillus</taxon>
    </lineage>
</organism>
<evidence type="ECO:0000313" key="4">
    <source>
        <dbReference type="Proteomes" id="UP000030147"/>
    </source>
</evidence>
<dbReference type="InterPro" id="IPR016040">
    <property type="entry name" value="NAD(P)-bd_dom"/>
</dbReference>
<dbReference type="Gene3D" id="3.40.50.720">
    <property type="entry name" value="NAD(P)-binding Rossmann-like Domain"/>
    <property type="match status" value="1"/>
</dbReference>
<dbReference type="InterPro" id="IPR051207">
    <property type="entry name" value="ComplexI_NDUFA9_subunit"/>
</dbReference>
<dbReference type="STRING" id="1385514.N782_12380"/>
<evidence type="ECO:0000313" key="3">
    <source>
        <dbReference type="EMBL" id="KGP74440.1"/>
    </source>
</evidence>
<dbReference type="AlphaFoldDB" id="A0A0A2TYV5"/>
<protein>
    <submittedName>
        <fullName evidence="3">NmrA family protein</fullName>
    </submittedName>
</protein>
<dbReference type="GO" id="GO:0044877">
    <property type="term" value="F:protein-containing complex binding"/>
    <property type="evidence" value="ECO:0007669"/>
    <property type="project" value="TreeGrafter"/>
</dbReference>
<dbReference type="SUPFAM" id="SSF51735">
    <property type="entry name" value="NAD(P)-binding Rossmann-fold domains"/>
    <property type="match status" value="1"/>
</dbReference>
<feature type="region of interest" description="Disordered" evidence="1">
    <location>
        <begin position="314"/>
        <end position="335"/>
    </location>
</feature>
<gene>
    <name evidence="3" type="ORF">N782_12380</name>
</gene>
<keyword evidence="4" id="KW-1185">Reference proteome</keyword>
<feature type="compositionally biased region" description="Basic and acidic residues" evidence="1">
    <location>
        <begin position="314"/>
        <end position="324"/>
    </location>
</feature>
<proteinExistence type="predicted"/>
<reference evidence="3 4" key="1">
    <citation type="journal article" date="2015" name="Stand. Genomic Sci.">
        <title>High quality draft genome sequence of the moderately halophilic bacterium Pontibacillus yanchengensis Y32(T) and comparison among Pontibacillus genomes.</title>
        <authorList>
            <person name="Huang J."/>
            <person name="Qiao Z.X."/>
            <person name="Tang J.W."/>
            <person name="Wang G."/>
        </authorList>
    </citation>
    <scope>NUCLEOTIDE SEQUENCE [LARGE SCALE GENOMIC DNA]</scope>
    <source>
        <strain evidence="3 4">Y32</strain>
    </source>
</reference>
<dbReference type="Proteomes" id="UP000030147">
    <property type="component" value="Unassembled WGS sequence"/>
</dbReference>
<comment type="caution">
    <text evidence="3">The sequence shown here is derived from an EMBL/GenBank/DDBJ whole genome shotgun (WGS) entry which is preliminary data.</text>
</comment>
<sequence length="491" mass="56148">MVQRLKMYWSVTMNQNPSTRRRPVVALTGASGYIGNNLLQKLTKHADVIALSRNIENKQDTEHITWRACDLYSLADAEQALEGADFAVYLVHSMLPSAKLTQGSFEDMDVILADNFAQAANKQGLKQIVYLSGIIPKSRRLSRHLRSRLEVENILRAYGTPVTTIRAGLIVGPKGSSFPILAKLVKRLPVMLLPKWTRKKTHPIALPDVLYALDHSIGNANLSGKAIDVGGPQTMTYKEMMRQTAQAMGKERRMIDVPFLTVNLSRLWVSLTTNTPKEMVYPLIESLVHPMTAHPENMSEEISYGKIPFKEAARHSLQEEEKQGQQKTLPSMKLQPPSIQHDVRSVQRIPLPEGKKADWVALYYIEWLSRMVHPFLQVKEKNQSQYQIMFPITQQPVLEFTYAPERSTEDRALFYITGGVFEDTKKNERGRLEFRQIPNQQECIVAIHDYMPSLPWFIYKYTQAKAHLWVMHQFKKHLRTINPLSSEAMSI</sequence>
<feature type="domain" description="NAD(P)-binding" evidence="2">
    <location>
        <begin position="29"/>
        <end position="168"/>
    </location>
</feature>
<dbReference type="EMBL" id="AVBF01000002">
    <property type="protein sequence ID" value="KGP74440.1"/>
    <property type="molecule type" value="Genomic_DNA"/>
</dbReference>